<dbReference type="Pfam" id="PF05724">
    <property type="entry name" value="TPMT"/>
    <property type="match status" value="1"/>
</dbReference>
<organism evidence="9 10">
    <name type="scientific">Pendulispora brunnea</name>
    <dbReference type="NCBI Taxonomy" id="2905690"/>
    <lineage>
        <taxon>Bacteria</taxon>
        <taxon>Pseudomonadati</taxon>
        <taxon>Myxococcota</taxon>
        <taxon>Myxococcia</taxon>
        <taxon>Myxococcales</taxon>
        <taxon>Sorangiineae</taxon>
        <taxon>Pendulisporaceae</taxon>
        <taxon>Pendulispora</taxon>
    </lineage>
</organism>
<evidence type="ECO:0000256" key="7">
    <source>
        <dbReference type="ARBA" id="ARBA00022679"/>
    </source>
</evidence>
<protein>
    <recommendedName>
        <fullName evidence="4">thiopurine S-methyltransferase</fullName>
        <ecNumber evidence="4">2.1.1.67</ecNumber>
    </recommendedName>
</protein>
<dbReference type="NCBIfam" id="NF009732">
    <property type="entry name" value="PRK13255.1"/>
    <property type="match status" value="1"/>
</dbReference>
<evidence type="ECO:0000256" key="2">
    <source>
        <dbReference type="ARBA" id="ARBA00004496"/>
    </source>
</evidence>
<dbReference type="EC" id="2.1.1.67" evidence="4"/>
<dbReference type="GO" id="GO:0032259">
    <property type="term" value="P:methylation"/>
    <property type="evidence" value="ECO:0007669"/>
    <property type="project" value="UniProtKB-KW"/>
</dbReference>
<dbReference type="HAMAP" id="MF_00812">
    <property type="entry name" value="Thiopur_methtran"/>
    <property type="match status" value="1"/>
</dbReference>
<evidence type="ECO:0000256" key="1">
    <source>
        <dbReference type="ARBA" id="ARBA00000903"/>
    </source>
</evidence>
<comment type="catalytic activity">
    <reaction evidence="1">
        <text>S-adenosyl-L-methionine + a thiopurine = S-adenosyl-L-homocysteine + a thiopurine S-methylether.</text>
        <dbReference type="EC" id="2.1.1.67"/>
    </reaction>
</comment>
<keyword evidence="5" id="KW-0963">Cytoplasm</keyword>
<name>A0ABZ2KHL8_9BACT</name>
<gene>
    <name evidence="9" type="ORF">LZC95_14580</name>
</gene>
<evidence type="ECO:0000256" key="6">
    <source>
        <dbReference type="ARBA" id="ARBA00022603"/>
    </source>
</evidence>
<evidence type="ECO:0000256" key="3">
    <source>
        <dbReference type="ARBA" id="ARBA00008145"/>
    </source>
</evidence>
<dbReference type="PANTHER" id="PTHR10259">
    <property type="entry name" value="THIOPURINE S-METHYLTRANSFERASE"/>
    <property type="match status" value="1"/>
</dbReference>
<dbReference type="PROSITE" id="PS51585">
    <property type="entry name" value="SAM_MT_TPMT"/>
    <property type="match status" value="1"/>
</dbReference>
<dbReference type="InterPro" id="IPR008854">
    <property type="entry name" value="TPMT"/>
</dbReference>
<keyword evidence="6 9" id="KW-0489">Methyltransferase</keyword>
<reference evidence="9 10" key="1">
    <citation type="submission" date="2021-12" db="EMBL/GenBank/DDBJ databases">
        <title>Discovery of the Pendulisporaceae a myxobacterial family with distinct sporulation behavior and unique specialized metabolism.</title>
        <authorList>
            <person name="Garcia R."/>
            <person name="Popoff A."/>
            <person name="Bader C.D."/>
            <person name="Loehr J."/>
            <person name="Walesch S."/>
            <person name="Walt C."/>
            <person name="Boldt J."/>
            <person name="Bunk B."/>
            <person name="Haeckl F.J.F.P.J."/>
            <person name="Gunesch A.P."/>
            <person name="Birkelbach J."/>
            <person name="Nuebel U."/>
            <person name="Pietschmann T."/>
            <person name="Bach T."/>
            <person name="Mueller R."/>
        </authorList>
    </citation>
    <scope>NUCLEOTIDE SEQUENCE [LARGE SCALE GENOMIC DNA]</scope>
    <source>
        <strain evidence="9 10">MSr12523</strain>
    </source>
</reference>
<dbReference type="PANTHER" id="PTHR10259:SF11">
    <property type="entry name" value="THIOPURINE S-METHYLTRANSFERASE"/>
    <property type="match status" value="1"/>
</dbReference>
<dbReference type="PIRSF" id="PIRSF023956">
    <property type="entry name" value="Thiopurine_S-methyltransferase"/>
    <property type="match status" value="1"/>
</dbReference>
<evidence type="ECO:0000313" key="10">
    <source>
        <dbReference type="Proteomes" id="UP001379533"/>
    </source>
</evidence>
<comment type="similarity">
    <text evidence="3">Belongs to the class I-like SAM-binding methyltransferase superfamily. TPMT family.</text>
</comment>
<evidence type="ECO:0000256" key="5">
    <source>
        <dbReference type="ARBA" id="ARBA00022490"/>
    </source>
</evidence>
<dbReference type="InterPro" id="IPR029063">
    <property type="entry name" value="SAM-dependent_MTases_sf"/>
</dbReference>
<sequence>MDATFWIDRWAVGKIAFHEGNANTYLSRHVERLGEARRILVPLCGKAEDLAYLAGRGHHVVGVELVEDAARAFFAEHGATPDVRPRGAFTAYSAGTITILVGDMFATTPEVLGPVDALYDRAALVALPPDMRARYARHLRTLLPSGAPGLVVTLEYDQSRIDGPPFAVLEAELREHYRGLTVEFLSHGPSVVTKFRDAGIEGKDRCFFVRY</sequence>
<evidence type="ECO:0000256" key="4">
    <source>
        <dbReference type="ARBA" id="ARBA00011905"/>
    </source>
</evidence>
<dbReference type="GO" id="GO:0008119">
    <property type="term" value="F:thiopurine S-methyltransferase activity"/>
    <property type="evidence" value="ECO:0007669"/>
    <property type="project" value="UniProtKB-EC"/>
</dbReference>
<dbReference type="EMBL" id="CP089982">
    <property type="protein sequence ID" value="WXA98054.1"/>
    <property type="molecule type" value="Genomic_DNA"/>
</dbReference>
<dbReference type="Gene3D" id="3.40.50.150">
    <property type="entry name" value="Vaccinia Virus protein VP39"/>
    <property type="match status" value="1"/>
</dbReference>
<comment type="subcellular location">
    <subcellularLocation>
        <location evidence="2">Cytoplasm</location>
    </subcellularLocation>
</comment>
<dbReference type="InterPro" id="IPR025835">
    <property type="entry name" value="Thiopurine_S-MeTrfase"/>
</dbReference>
<keyword evidence="10" id="KW-1185">Reference proteome</keyword>
<dbReference type="RefSeq" id="WP_394848671.1">
    <property type="nucleotide sequence ID" value="NZ_CP089982.1"/>
</dbReference>
<keyword evidence="8" id="KW-0949">S-adenosyl-L-methionine</keyword>
<keyword evidence="7 9" id="KW-0808">Transferase</keyword>
<evidence type="ECO:0000313" key="9">
    <source>
        <dbReference type="EMBL" id="WXA98054.1"/>
    </source>
</evidence>
<proteinExistence type="inferred from homology"/>
<accession>A0ABZ2KHL8</accession>
<evidence type="ECO:0000256" key="8">
    <source>
        <dbReference type="ARBA" id="ARBA00022691"/>
    </source>
</evidence>
<dbReference type="SUPFAM" id="SSF53335">
    <property type="entry name" value="S-adenosyl-L-methionine-dependent methyltransferases"/>
    <property type="match status" value="1"/>
</dbReference>
<dbReference type="Proteomes" id="UP001379533">
    <property type="component" value="Chromosome"/>
</dbReference>